<reference evidence="1 2" key="1">
    <citation type="submission" date="2010-01" db="EMBL/GenBank/DDBJ databases">
        <authorList>
            <person name="Weinstock G."/>
            <person name="Sodergren E."/>
            <person name="Clifton S."/>
            <person name="Fulton L."/>
            <person name="Fulton B."/>
            <person name="Courtney L."/>
            <person name="Fronick C."/>
            <person name="Harrison M."/>
            <person name="Strong C."/>
            <person name="Farmer C."/>
            <person name="Delahaunty K."/>
            <person name="Markovic C."/>
            <person name="Hall O."/>
            <person name="Minx P."/>
            <person name="Tomlinson C."/>
            <person name="Mitreva M."/>
            <person name="Nelson J."/>
            <person name="Hou S."/>
            <person name="Wollam A."/>
            <person name="Pepin K.H."/>
            <person name="Johnson M."/>
            <person name="Bhonagiri V."/>
            <person name="Nash W.E."/>
            <person name="Warren W."/>
            <person name="Chinwalla A."/>
            <person name="Mardis E.R."/>
            <person name="Wilson R.K."/>
        </authorList>
    </citation>
    <scope>NUCLEOTIDE SEQUENCE [LARGE SCALE GENOMIC DNA]</scope>
    <source>
        <strain evidence="1 2">DSM 13479</strain>
    </source>
</reference>
<comment type="caution">
    <text evidence="1">The sequence shown here is derived from an EMBL/GenBank/DDBJ whole genome shotgun (WGS) entry which is preliminary data.</text>
</comment>
<dbReference type="AlphaFoldDB" id="D3APV2"/>
<protein>
    <submittedName>
        <fullName evidence="1">Uncharacterized protein</fullName>
    </submittedName>
</protein>
<sequence>MTAGFHYSNVIGRKDVSYVKYRIHEKKIACLCIIYYNGV</sequence>
<gene>
    <name evidence="1" type="ORF">CLOSTHATH_05656</name>
</gene>
<dbReference type="EMBL" id="ACIO01000612">
    <property type="protein sequence ID" value="EFC96153.1"/>
    <property type="molecule type" value="Genomic_DNA"/>
</dbReference>
<proteinExistence type="predicted"/>
<name>D3APV2_9FIRM</name>
<organism evidence="1 2">
    <name type="scientific">Hungatella hathewayi DSM 13479</name>
    <dbReference type="NCBI Taxonomy" id="566550"/>
    <lineage>
        <taxon>Bacteria</taxon>
        <taxon>Bacillati</taxon>
        <taxon>Bacillota</taxon>
        <taxon>Clostridia</taxon>
        <taxon>Lachnospirales</taxon>
        <taxon>Lachnospiraceae</taxon>
        <taxon>Hungatella</taxon>
    </lineage>
</organism>
<evidence type="ECO:0000313" key="1">
    <source>
        <dbReference type="EMBL" id="EFC96153.1"/>
    </source>
</evidence>
<accession>D3APV2</accession>
<evidence type="ECO:0000313" key="2">
    <source>
        <dbReference type="Proteomes" id="UP000004968"/>
    </source>
</evidence>
<dbReference type="Proteomes" id="UP000004968">
    <property type="component" value="Unassembled WGS sequence"/>
</dbReference>
<dbReference type="HOGENOM" id="CLU_3310978_0_0_9"/>